<dbReference type="PANTHER" id="PTHR35158">
    <property type="entry name" value="CDNA SEQUENCE CN725425"/>
    <property type="match status" value="1"/>
</dbReference>
<dbReference type="Xenbase" id="XB-GENE-22068061">
    <property type="gene designation" value="redic1"/>
</dbReference>
<reference evidence="1" key="2">
    <citation type="submission" date="2011-07" db="UniProtKB">
        <authorList>
            <consortium name="Ensembl"/>
        </authorList>
    </citation>
    <scope>IDENTIFICATION</scope>
</reference>
<dbReference type="OMA" id="KSTICLE"/>
<dbReference type="PANTHER" id="PTHR35158:SF1">
    <property type="entry name" value="CDNA SEQUENCE CN725425"/>
    <property type="match status" value="1"/>
</dbReference>
<dbReference type="InterPro" id="IPR027883">
    <property type="entry name" value="Redic1-like"/>
</dbReference>
<reference evidence="3" key="3">
    <citation type="submission" date="2025-04" db="UniProtKB">
        <authorList>
            <consortium name="RefSeq"/>
        </authorList>
    </citation>
    <scope>IDENTIFICATION</scope>
    <source>
        <strain evidence="3">Nigerian</strain>
        <tissue evidence="3">Liver and blood</tissue>
    </source>
</reference>
<keyword evidence="2" id="KW-1185">Reference proteome</keyword>
<dbReference type="OrthoDB" id="6430388at2759"/>
<organism evidence="1">
    <name type="scientific">Xenopus tropicalis</name>
    <name type="common">Western clawed frog</name>
    <name type="synonym">Silurana tropicalis</name>
    <dbReference type="NCBI Taxonomy" id="8364"/>
    <lineage>
        <taxon>Eukaryota</taxon>
        <taxon>Metazoa</taxon>
        <taxon>Chordata</taxon>
        <taxon>Craniata</taxon>
        <taxon>Vertebrata</taxon>
        <taxon>Euteleostomi</taxon>
        <taxon>Amphibia</taxon>
        <taxon>Batrachia</taxon>
        <taxon>Anura</taxon>
        <taxon>Pipoidea</taxon>
        <taxon>Pipidae</taxon>
        <taxon>Xenopodinae</taxon>
        <taxon>Xenopus</taxon>
        <taxon>Silurana</taxon>
    </lineage>
</organism>
<proteinExistence type="predicted"/>
<sequence>MNWVGGTRSRILYKHERKRQKDFFKKQKLISKMDRSGSACKENSSISLDLLNLYFVNQISRKMESTNKKVLNTDIKKPVAFPLSQNIAELPMTPTAVKSAICLEDHEVTCPNKNRLCIDPGDIFEQNEIPEVPSQLLSILSDTENINKSSYGYDIPVSHQWNSTSCFSASYGMLLHRKQNEDMPRESSKDKGGVWQTGQPGIQRQFVQCSPETSEMFIPIEKRTNMCKSDMYDVSNLLSDVPHSRSIRKENQLYVCGKSHAWSQTDSTQYTAEKHDVSVQCDLLQEHKCSECSTGNHSVASNRKLAINIITIRGQQAPLNKLLYMP</sequence>
<evidence type="ECO:0000313" key="3">
    <source>
        <dbReference type="RefSeq" id="XP_031753546.1"/>
    </source>
</evidence>
<dbReference type="Proteomes" id="UP000008143">
    <property type="component" value="Chromosome 3"/>
</dbReference>
<evidence type="ECO:0000313" key="2">
    <source>
        <dbReference type="Proteomes" id="UP000008143"/>
    </source>
</evidence>
<dbReference type="AlphaFoldDB" id="A0A803KHH1"/>
<reference evidence="1" key="1">
    <citation type="journal article" date="2010" name="Science">
        <title>The genome of the Western clawed frog Xenopus tropicalis.</title>
        <authorList>
            <person name="Hellsten U."/>
            <person name="Harland R.M."/>
            <person name="Gilchrist M.J."/>
            <person name="Hendrix D."/>
            <person name="Jurka J."/>
            <person name="Kapitonov V."/>
            <person name="Ovcharenko I."/>
            <person name="Putnam N.H."/>
            <person name="Shu S."/>
            <person name="Taher L."/>
            <person name="Blitz I.L."/>
            <person name="Blumberg B."/>
            <person name="Dichmann D.S."/>
            <person name="Dubchak I."/>
            <person name="Amaya E."/>
            <person name="Detter J.C."/>
            <person name="Fletcher R."/>
            <person name="Gerhard D.S."/>
            <person name="Goodstein D."/>
            <person name="Graves T."/>
            <person name="Grigoriev I.V."/>
            <person name="Grimwood J."/>
            <person name="Kawashima T."/>
            <person name="Lindquist E."/>
            <person name="Lucas S.M."/>
            <person name="Mead P.E."/>
            <person name="Mitros T."/>
            <person name="Ogino H."/>
            <person name="Ohta Y."/>
            <person name="Poliakov A.V."/>
            <person name="Pollet N."/>
            <person name="Robert J."/>
            <person name="Salamov A."/>
            <person name="Sater A.K."/>
            <person name="Schmutz J."/>
            <person name="Terry A."/>
            <person name="Vize P.D."/>
            <person name="Warren W.C."/>
            <person name="Wells D."/>
            <person name="Wills A."/>
            <person name="Wilson R.K."/>
            <person name="Zimmerman L.B."/>
            <person name="Zorn A.M."/>
            <person name="Grainger R."/>
            <person name="Grammer T."/>
            <person name="Khokha M.K."/>
            <person name="Richardson P.M."/>
            <person name="Rokhsar D.S."/>
        </authorList>
    </citation>
    <scope>NUCLEOTIDE SEQUENCE [LARGE SCALE GENOMIC DNA]</scope>
    <source>
        <strain evidence="1">Nigerian</strain>
    </source>
</reference>
<accession>A0A803KHH1</accession>
<dbReference type="AGR" id="Xenbase:XB-GENE-22068061"/>
<dbReference type="GeneTree" id="ENSGT01010000230181"/>
<name>A0A803KHH1_XENTR</name>
<dbReference type="Bgee" id="ENSXETG00000031986">
    <property type="expression patterns" value="Expressed in testis and 1 other cell type or tissue"/>
</dbReference>
<evidence type="ECO:0000313" key="1">
    <source>
        <dbReference type="Ensembl" id="ENSXETP00000003998"/>
    </source>
</evidence>
<dbReference type="Ensembl" id="ENSXETT00000003998">
    <property type="protein sequence ID" value="ENSXETP00000003998"/>
    <property type="gene ID" value="ENSXETG00000031986"/>
</dbReference>
<dbReference type="RefSeq" id="XP_031753546.1">
    <property type="nucleotide sequence ID" value="XM_031897686.1"/>
</dbReference>
<protein>
    <submittedName>
        <fullName evidence="1">Chromosome 12 open reading frame 40</fullName>
    </submittedName>
    <submittedName>
        <fullName evidence="3">Uncharacterized protein C12orf40 homolog isoform X1</fullName>
    </submittedName>
</protein>
<gene>
    <name evidence="4" type="primary">redic1</name>
    <name evidence="1 3" type="synonym">c12orf40</name>
    <name evidence="3" type="synonym">c3h12orf40</name>
</gene>
<evidence type="ECO:0000313" key="4">
    <source>
        <dbReference type="Xenbase" id="XB-GENE-22068061"/>
    </source>
</evidence>